<dbReference type="Proteomes" id="UP000015100">
    <property type="component" value="Unassembled WGS sequence"/>
</dbReference>
<dbReference type="AlphaFoldDB" id="S8C1A1"/>
<dbReference type="GO" id="GO:0046872">
    <property type="term" value="F:metal ion binding"/>
    <property type="evidence" value="ECO:0007669"/>
    <property type="project" value="UniProtKB-KW"/>
</dbReference>
<dbReference type="GO" id="GO:0000328">
    <property type="term" value="C:fungal-type vacuole lumen"/>
    <property type="evidence" value="ECO:0007669"/>
    <property type="project" value="TreeGrafter"/>
</dbReference>
<sequence>MAELITEIQNHPYDIRLAEDNPLFNFLTCAAAYAREFPEDLKSYIRNGDRQSLAEGIAKLVPRYEIDVRTTIAVTKIDGGIKVNALPQSVTAFINHRIRRGSTWSEVTRRTEELASKVAQKHGLELMAYPDNGTYPRSLITLELQDEKNPSAFTPIRTDISTPYRLIAGTTRAVFGDEFIVTSGLNMGNTDMKWYANVTDNIFRYAPMPAERASLHGLNECVDMKGHISMVEWFFTFLRNADETEFDL</sequence>
<protein>
    <recommendedName>
        <fullName evidence="6">Peptidase M20 dimerisation domain-containing protein</fullName>
    </recommendedName>
</protein>
<dbReference type="eggNOG" id="KOG2275">
    <property type="taxonomic scope" value="Eukaryota"/>
</dbReference>
<dbReference type="PANTHER" id="PTHR45962:SF1">
    <property type="entry name" value="N-FATTY-ACYL-AMINO ACID SYNTHASE_HYDROLASE PM20D1"/>
    <property type="match status" value="1"/>
</dbReference>
<dbReference type="GO" id="GO:0051603">
    <property type="term" value="P:proteolysis involved in protein catabolic process"/>
    <property type="evidence" value="ECO:0007669"/>
    <property type="project" value="TreeGrafter"/>
</dbReference>
<reference evidence="7 8" key="1">
    <citation type="journal article" date="2013" name="PLoS Genet.">
        <title>Genomic mechanisms accounting for the adaptation to parasitism in nematode-trapping fungi.</title>
        <authorList>
            <person name="Meerupati T."/>
            <person name="Andersson K.M."/>
            <person name="Friman E."/>
            <person name="Kumar D."/>
            <person name="Tunlid A."/>
            <person name="Ahren D."/>
        </authorList>
    </citation>
    <scope>NUCLEOTIDE SEQUENCE [LARGE SCALE GENOMIC DNA]</scope>
    <source>
        <strain evidence="7 8">CBS 200.50</strain>
    </source>
</reference>
<keyword evidence="5" id="KW-0862">Zinc</keyword>
<dbReference type="GO" id="GO:0004180">
    <property type="term" value="F:carboxypeptidase activity"/>
    <property type="evidence" value="ECO:0007669"/>
    <property type="project" value="TreeGrafter"/>
</dbReference>
<evidence type="ECO:0000259" key="6">
    <source>
        <dbReference type="Pfam" id="PF07687"/>
    </source>
</evidence>
<evidence type="ECO:0000313" key="8">
    <source>
        <dbReference type="Proteomes" id="UP000015100"/>
    </source>
</evidence>
<name>S8C1A1_DACHA</name>
<reference evidence="8" key="2">
    <citation type="submission" date="2013-04" db="EMBL/GenBank/DDBJ databases">
        <title>Genomic mechanisms accounting for the adaptation to parasitism in nematode-trapping fungi.</title>
        <authorList>
            <person name="Ahren D.G."/>
        </authorList>
    </citation>
    <scope>NUCLEOTIDE SEQUENCE [LARGE SCALE GENOMIC DNA]</scope>
    <source>
        <strain evidence="8">CBS 200.50</strain>
    </source>
</reference>
<evidence type="ECO:0000256" key="4">
    <source>
        <dbReference type="ARBA" id="ARBA00022801"/>
    </source>
</evidence>
<dbReference type="InterPro" id="IPR011650">
    <property type="entry name" value="Peptidase_M20_dimer"/>
</dbReference>
<dbReference type="Gene3D" id="3.30.70.360">
    <property type="match status" value="1"/>
</dbReference>
<feature type="domain" description="Peptidase M20 dimerisation" evidence="6">
    <location>
        <begin position="3"/>
        <end position="121"/>
    </location>
</feature>
<dbReference type="InterPro" id="IPR036264">
    <property type="entry name" value="Bact_exopeptidase_dim_dom"/>
</dbReference>
<evidence type="ECO:0000256" key="1">
    <source>
        <dbReference type="ARBA" id="ARBA00006247"/>
    </source>
</evidence>
<dbReference type="HOGENOM" id="CLU_1120146_0_0_1"/>
<organism evidence="7 8">
    <name type="scientific">Dactylellina haptotyla (strain CBS 200.50)</name>
    <name type="common">Nematode-trapping fungus</name>
    <name type="synonym">Monacrosporium haptotylum</name>
    <dbReference type="NCBI Taxonomy" id="1284197"/>
    <lineage>
        <taxon>Eukaryota</taxon>
        <taxon>Fungi</taxon>
        <taxon>Dikarya</taxon>
        <taxon>Ascomycota</taxon>
        <taxon>Pezizomycotina</taxon>
        <taxon>Orbiliomycetes</taxon>
        <taxon>Orbiliales</taxon>
        <taxon>Orbiliaceae</taxon>
        <taxon>Dactylellina</taxon>
    </lineage>
</organism>
<evidence type="ECO:0000256" key="5">
    <source>
        <dbReference type="ARBA" id="ARBA00022833"/>
    </source>
</evidence>
<dbReference type="PANTHER" id="PTHR45962">
    <property type="entry name" value="N-FATTY-ACYL-AMINO ACID SYNTHASE/HYDROLASE PM20D1"/>
    <property type="match status" value="1"/>
</dbReference>
<dbReference type="SUPFAM" id="SSF55031">
    <property type="entry name" value="Bacterial exopeptidase dimerisation domain"/>
    <property type="match status" value="1"/>
</dbReference>
<gene>
    <name evidence="7" type="ORF">H072_427</name>
</gene>
<keyword evidence="2" id="KW-0645">Protease</keyword>
<evidence type="ECO:0000256" key="3">
    <source>
        <dbReference type="ARBA" id="ARBA00022723"/>
    </source>
</evidence>
<dbReference type="Pfam" id="PF07687">
    <property type="entry name" value="M20_dimer"/>
    <property type="match status" value="1"/>
</dbReference>
<comment type="similarity">
    <text evidence="1">Belongs to the peptidase M20A family.</text>
</comment>
<evidence type="ECO:0000313" key="7">
    <source>
        <dbReference type="EMBL" id="EPS45528.1"/>
    </source>
</evidence>
<dbReference type="OMA" id="LELMAYP"/>
<keyword evidence="8" id="KW-1185">Reference proteome</keyword>
<evidence type="ECO:0000256" key="2">
    <source>
        <dbReference type="ARBA" id="ARBA00022670"/>
    </source>
</evidence>
<dbReference type="EMBL" id="AQGS01000013">
    <property type="protein sequence ID" value="EPS45528.1"/>
    <property type="molecule type" value="Genomic_DNA"/>
</dbReference>
<proteinExistence type="inferred from homology"/>
<dbReference type="STRING" id="1284197.S8C1A1"/>
<dbReference type="InterPro" id="IPR047177">
    <property type="entry name" value="Pept_M20A"/>
</dbReference>
<comment type="caution">
    <text evidence="7">The sequence shown here is derived from an EMBL/GenBank/DDBJ whole genome shotgun (WGS) entry which is preliminary data.</text>
</comment>
<dbReference type="OrthoDB" id="3064516at2759"/>
<keyword evidence="3" id="KW-0479">Metal-binding</keyword>
<accession>S8C1A1</accession>
<keyword evidence="4" id="KW-0378">Hydrolase</keyword>